<sequence>MSNAPRVAGFKEISFWQEDGIGVITILSDDQGRVSLLFFEEFLKAISLAITDDKVKAVAITGSNDNFLTGLRKFESNQSVKYLDMVSTVASFIAMINKPVFTLVNGTCIDLGVELTLLSDVCIARDGAKFEISESYIPVMGLSHTVMKYPVFVNGASREGKNCDVIFPEEIFLDKANDFILSNIKEYMSIARRERLGDVNGILSKERSIYLTNYFMKNNSQNENA</sequence>
<dbReference type="Pfam" id="PF00378">
    <property type="entry name" value="ECH_1"/>
    <property type="match status" value="1"/>
</dbReference>
<dbReference type="STRING" id="1673428.CPM_1452"/>
<dbReference type="Proteomes" id="UP000187822">
    <property type="component" value="Chromosome I"/>
</dbReference>
<reference evidence="2" key="3">
    <citation type="submission" date="2016-06" db="EMBL/GenBank/DDBJ databases">
        <authorList>
            <person name="Olsen C.W."/>
            <person name="Carey S."/>
            <person name="Hinshaw L."/>
            <person name="Karasin A.I."/>
        </authorList>
    </citation>
    <scope>NUCLEOTIDE SEQUENCE [LARGE SCALE GENOMIC DNA]</scope>
    <source>
        <strain evidence="2">PM4</strain>
    </source>
</reference>
<dbReference type="RefSeq" id="WP_021788837.1">
    <property type="nucleotide sequence ID" value="NZ_LT671858.1"/>
</dbReference>
<dbReference type="GeneID" id="41588699"/>
<dbReference type="Gene3D" id="3.90.226.10">
    <property type="entry name" value="2-enoyl-CoA Hydratase, Chain A, domain 1"/>
    <property type="match status" value="1"/>
</dbReference>
<dbReference type="CDD" id="cd06558">
    <property type="entry name" value="crotonase-like"/>
    <property type="match status" value="1"/>
</dbReference>
<dbReference type="InterPro" id="IPR029045">
    <property type="entry name" value="ClpP/crotonase-like_dom_sf"/>
</dbReference>
<keyword evidence="3" id="KW-1185">Reference proteome</keyword>
<dbReference type="KEGG" id="cdiv:CPM_1452"/>
<evidence type="ECO:0000313" key="1">
    <source>
        <dbReference type="EMBL" id="SIM74732.1"/>
    </source>
</evidence>
<gene>
    <name evidence="2" type="ORF">CPM_1452</name>
    <name evidence="1" type="ORF">CSP5_1458</name>
</gene>
<dbReference type="InterPro" id="IPR001753">
    <property type="entry name" value="Enoyl-CoA_hydra/iso"/>
</dbReference>
<evidence type="ECO:0000313" key="3">
    <source>
        <dbReference type="Proteomes" id="UP000187822"/>
    </source>
</evidence>
<protein>
    <submittedName>
        <fullName evidence="1">Enoyl-CoA hydratase</fullName>
    </submittedName>
</protein>
<reference evidence="3" key="2">
    <citation type="submission" date="2016-06" db="EMBL/GenBank/DDBJ databases">
        <authorList>
            <person name="Toshchakov V.S."/>
        </authorList>
    </citation>
    <scope>NUCLEOTIDE SEQUENCE [LARGE SCALE GENOMIC DNA]</scope>
    <source>
        <strain>PM4 (JCM 30641</strain>
        <strain evidence="3">\VKM B-2940)</strain>
    </source>
</reference>
<dbReference type="EMBL" id="LT671858">
    <property type="protein sequence ID" value="SIM74732.1"/>
    <property type="molecule type" value="Genomic_DNA"/>
</dbReference>
<accession>A0A1N5VP42</accession>
<dbReference type="AlphaFoldDB" id="A0A1N5VP42"/>
<dbReference type="OrthoDB" id="57297at2157"/>
<name>A0A1N5VP42_9ARCH</name>
<organism evidence="1 4">
    <name type="scientific">Cuniculiplasma divulgatum</name>
    <dbReference type="NCBI Taxonomy" id="1673428"/>
    <lineage>
        <taxon>Archaea</taxon>
        <taxon>Methanobacteriati</taxon>
        <taxon>Thermoplasmatota</taxon>
        <taxon>Thermoplasmata</taxon>
        <taxon>Thermoplasmatales</taxon>
        <taxon>Cuniculiplasmataceae</taxon>
        <taxon>Cuniculiplasma</taxon>
    </lineage>
</organism>
<dbReference type="Proteomes" id="UP000195607">
    <property type="component" value="Chromosome I"/>
</dbReference>
<reference evidence="1 4" key="1">
    <citation type="submission" date="2016-04" db="EMBL/GenBank/DDBJ databases">
        <authorList>
            <person name="Evans L.H."/>
            <person name="Alamgir A."/>
            <person name="Owens N."/>
            <person name="Weber N.D."/>
            <person name="Virtaneva K."/>
            <person name="Barbian K."/>
            <person name="Babar A."/>
            <person name="Rosenke K."/>
        </authorList>
    </citation>
    <scope>NUCLEOTIDE SEQUENCE [LARGE SCALE GENOMIC DNA]</scope>
    <source>
        <strain evidence="1">S5</strain>
        <strain evidence="4">S5(T) (JCM 30642 \VKM B-2941)</strain>
    </source>
</reference>
<evidence type="ECO:0000313" key="2">
    <source>
        <dbReference type="EMBL" id="SJK85248.1"/>
    </source>
</evidence>
<proteinExistence type="predicted"/>
<evidence type="ECO:0000313" key="4">
    <source>
        <dbReference type="Proteomes" id="UP000195607"/>
    </source>
</evidence>
<dbReference type="SUPFAM" id="SSF52096">
    <property type="entry name" value="ClpP/crotonase"/>
    <property type="match status" value="1"/>
</dbReference>
<dbReference type="EMBL" id="LT719092">
    <property type="protein sequence ID" value="SJK85248.1"/>
    <property type="molecule type" value="Genomic_DNA"/>
</dbReference>